<reference evidence="2 3" key="1">
    <citation type="submission" date="2014-04" db="EMBL/GenBank/DDBJ databases">
        <authorList>
            <consortium name="DOE Joint Genome Institute"/>
            <person name="Kuo A."/>
            <person name="Martino E."/>
            <person name="Perotto S."/>
            <person name="Kohler A."/>
            <person name="Nagy L.G."/>
            <person name="Floudas D."/>
            <person name="Copeland A."/>
            <person name="Barry K.W."/>
            <person name="Cichocki N."/>
            <person name="Veneault-Fourrey C."/>
            <person name="LaButti K."/>
            <person name="Lindquist E.A."/>
            <person name="Lipzen A."/>
            <person name="Lundell T."/>
            <person name="Morin E."/>
            <person name="Murat C."/>
            <person name="Sun H."/>
            <person name="Tunlid A."/>
            <person name="Henrissat B."/>
            <person name="Grigoriev I.V."/>
            <person name="Hibbett D.S."/>
            <person name="Martin F."/>
            <person name="Nordberg H.P."/>
            <person name="Cantor M.N."/>
            <person name="Hua S.X."/>
        </authorList>
    </citation>
    <scope>NUCLEOTIDE SEQUENCE [LARGE SCALE GENOMIC DNA]</scope>
    <source>
        <strain evidence="2 3">Zn</strain>
    </source>
</reference>
<dbReference type="EMBL" id="KN832876">
    <property type="protein sequence ID" value="KIN01014.1"/>
    <property type="molecule type" value="Genomic_DNA"/>
</dbReference>
<protein>
    <submittedName>
        <fullName evidence="2">Uncharacterized protein</fullName>
    </submittedName>
</protein>
<dbReference type="InParanoid" id="A0A0C3CPQ4"/>
<dbReference type="Proteomes" id="UP000054321">
    <property type="component" value="Unassembled WGS sequence"/>
</dbReference>
<proteinExistence type="predicted"/>
<accession>A0A0C3CPQ4</accession>
<feature type="compositionally biased region" description="Basic and acidic residues" evidence="1">
    <location>
        <begin position="60"/>
        <end position="69"/>
    </location>
</feature>
<feature type="region of interest" description="Disordered" evidence="1">
    <location>
        <begin position="44"/>
        <end position="73"/>
    </location>
</feature>
<name>A0A0C3CPQ4_OIDMZ</name>
<dbReference type="OrthoDB" id="5285218at2759"/>
<feature type="compositionally biased region" description="Polar residues" evidence="1">
    <location>
        <begin position="44"/>
        <end position="57"/>
    </location>
</feature>
<dbReference type="AlphaFoldDB" id="A0A0C3CPQ4"/>
<sequence>MMSLLDRLYDRIELFRLEQRYMRRRNRDAPKAQYVDGEYIYTPTTSYSAKCSGGNSDNETDTRETENKSKLGRRLSKIGLDKMDWSKTKEEKRRSRAAVRELKWDWDERV</sequence>
<evidence type="ECO:0000313" key="2">
    <source>
        <dbReference type="EMBL" id="KIN01014.1"/>
    </source>
</evidence>
<gene>
    <name evidence="2" type="ORF">OIDMADRAFT_28723</name>
</gene>
<evidence type="ECO:0000313" key="3">
    <source>
        <dbReference type="Proteomes" id="UP000054321"/>
    </source>
</evidence>
<keyword evidence="3" id="KW-1185">Reference proteome</keyword>
<reference evidence="3" key="2">
    <citation type="submission" date="2015-01" db="EMBL/GenBank/DDBJ databases">
        <title>Evolutionary Origins and Diversification of the Mycorrhizal Mutualists.</title>
        <authorList>
            <consortium name="DOE Joint Genome Institute"/>
            <consortium name="Mycorrhizal Genomics Consortium"/>
            <person name="Kohler A."/>
            <person name="Kuo A."/>
            <person name="Nagy L.G."/>
            <person name="Floudas D."/>
            <person name="Copeland A."/>
            <person name="Barry K.W."/>
            <person name="Cichocki N."/>
            <person name="Veneault-Fourrey C."/>
            <person name="LaButti K."/>
            <person name="Lindquist E.A."/>
            <person name="Lipzen A."/>
            <person name="Lundell T."/>
            <person name="Morin E."/>
            <person name="Murat C."/>
            <person name="Riley R."/>
            <person name="Ohm R."/>
            <person name="Sun H."/>
            <person name="Tunlid A."/>
            <person name="Henrissat B."/>
            <person name="Grigoriev I.V."/>
            <person name="Hibbett D.S."/>
            <person name="Martin F."/>
        </authorList>
    </citation>
    <scope>NUCLEOTIDE SEQUENCE [LARGE SCALE GENOMIC DNA]</scope>
    <source>
        <strain evidence="3">Zn</strain>
    </source>
</reference>
<dbReference type="HOGENOM" id="CLU_110315_1_0_1"/>
<organism evidence="2 3">
    <name type="scientific">Oidiodendron maius (strain Zn)</name>
    <dbReference type="NCBI Taxonomy" id="913774"/>
    <lineage>
        <taxon>Eukaryota</taxon>
        <taxon>Fungi</taxon>
        <taxon>Dikarya</taxon>
        <taxon>Ascomycota</taxon>
        <taxon>Pezizomycotina</taxon>
        <taxon>Leotiomycetes</taxon>
        <taxon>Leotiomycetes incertae sedis</taxon>
        <taxon>Myxotrichaceae</taxon>
        <taxon>Oidiodendron</taxon>
    </lineage>
</organism>
<evidence type="ECO:0000256" key="1">
    <source>
        <dbReference type="SAM" id="MobiDB-lite"/>
    </source>
</evidence>